<reference evidence="2" key="1">
    <citation type="journal article" date="2021" name="Science">
        <title>Hunting the eagle killer: A cyanobacterial neurotoxin causes vacuolar myelinopathy.</title>
        <authorList>
            <person name="Breinlinger S."/>
            <person name="Phillips T.J."/>
            <person name="Haram B.N."/>
            <person name="Mares J."/>
            <person name="Martinez Yerena J.A."/>
            <person name="Hrouzek P."/>
            <person name="Sobotka R."/>
            <person name="Henderson W.M."/>
            <person name="Schmieder P."/>
            <person name="Williams S.M."/>
            <person name="Lauderdale J.D."/>
            <person name="Wilde H.D."/>
            <person name="Gerrin W."/>
            <person name="Kust A."/>
            <person name="Washington J.W."/>
            <person name="Wagner C."/>
            <person name="Geier B."/>
            <person name="Liebeke M."/>
            <person name="Enke H."/>
            <person name="Niedermeyer T.H.J."/>
            <person name="Wilde S.B."/>
        </authorList>
    </citation>
    <scope>NUCLEOTIDE SEQUENCE [LARGE SCALE GENOMIC DNA]</scope>
    <source>
        <strain evidence="2">Thurmond2011</strain>
    </source>
</reference>
<proteinExistence type="predicted"/>
<evidence type="ECO:0000313" key="2">
    <source>
        <dbReference type="Proteomes" id="UP000667802"/>
    </source>
</evidence>
<accession>A0AAP5IGX5</accession>
<evidence type="ECO:0000313" key="1">
    <source>
        <dbReference type="EMBL" id="MDR9899160.1"/>
    </source>
</evidence>
<gene>
    <name evidence="1" type="ORF">G7B40_032050</name>
</gene>
<dbReference type="AlphaFoldDB" id="A0AAP5IGX5"/>
<dbReference type="Proteomes" id="UP000667802">
    <property type="component" value="Unassembled WGS sequence"/>
</dbReference>
<keyword evidence="2" id="KW-1185">Reference proteome</keyword>
<sequence length="130" mass="14372">MAQIDDIQNTVNDILSGHIKPEQSHAQRSQRHFSAYINEDVERATDIASRMMQIAEAKGGEAGLADAVEECKKIIGSEIPGLVQYILSIDGSLRGSPLQSPSAIIWLQERSESAVKIFSSYTHHGHKLRF</sequence>
<organism evidence="1 2">
    <name type="scientific">Aetokthonos hydrillicola Thurmond2011</name>
    <dbReference type="NCBI Taxonomy" id="2712845"/>
    <lineage>
        <taxon>Bacteria</taxon>
        <taxon>Bacillati</taxon>
        <taxon>Cyanobacteriota</taxon>
        <taxon>Cyanophyceae</taxon>
        <taxon>Nostocales</taxon>
        <taxon>Hapalosiphonaceae</taxon>
        <taxon>Aetokthonos</taxon>
    </lineage>
</organism>
<protein>
    <submittedName>
        <fullName evidence="1">Uncharacterized protein</fullName>
    </submittedName>
</protein>
<name>A0AAP5IGX5_9CYAN</name>
<dbReference type="RefSeq" id="WP_208340589.1">
    <property type="nucleotide sequence ID" value="NZ_CAWQFN010000710.1"/>
</dbReference>
<comment type="caution">
    <text evidence="1">The sequence shown here is derived from an EMBL/GenBank/DDBJ whole genome shotgun (WGS) entry which is preliminary data.</text>
</comment>
<dbReference type="EMBL" id="JAALHA020000022">
    <property type="protein sequence ID" value="MDR9899160.1"/>
    <property type="molecule type" value="Genomic_DNA"/>
</dbReference>